<evidence type="ECO:0000313" key="5">
    <source>
        <dbReference type="Proteomes" id="UP000065473"/>
    </source>
</evidence>
<sequence length="470" mass="53661">MISKLVKFFLFTRIPKTVLTLYILLGLLSTLTSIYSSMLSAPRFYVQENFHRSFAYDPSQTFYNSFTIIYTSIILILPLLNPRFGLLTKSDIDFLLQLPLSQKQITISLTISSTLINLLLFYILLPIYANYGDLLASIEIIVLLSLLTRSLPILVYKFTRIQRALLIIILLLWFNSGILGLPISPLLALYSRQQESLIILAIFTITVTILSIYRFNLSQFINMYEGPKEIIIIKNNISFKNLHPFLAFLKRNLLILELGGRAYTAFGVPTFLTKRIEIWKILPVTIVIALTLAIFSKYHIIPDLFLTRIFLVLSALSIASLFTSSIFIMEPIWLYATIFSPLRLARYLLFSKALTVIILLLPFTFLFPDPRTILMVLLNIPSFIIFSMAINARFYPQRQQQIPTLSLGSFLASILILIPIALLMTIYIIPSSLITFTIASVIYSAILALPIMLSQAYWKKTIEKNIIYSS</sequence>
<feature type="transmembrane region" description="Helical" evidence="1">
    <location>
        <begin position="61"/>
        <end position="80"/>
    </location>
</feature>
<dbReference type="AlphaFoldDB" id="A0A0U3GLR7"/>
<name>A0A0U3GLR7_9CREN</name>
<feature type="transmembrane region" description="Helical" evidence="1">
    <location>
        <begin position="373"/>
        <end position="395"/>
    </location>
</feature>
<evidence type="ECO:0000313" key="4">
    <source>
        <dbReference type="Proteomes" id="UP000060043"/>
    </source>
</evidence>
<feature type="transmembrane region" description="Helical" evidence="1">
    <location>
        <begin position="134"/>
        <end position="152"/>
    </location>
</feature>
<proteinExistence type="predicted"/>
<keyword evidence="1" id="KW-0472">Membrane</keyword>
<feature type="transmembrane region" description="Helical" evidence="1">
    <location>
        <begin position="435"/>
        <end position="458"/>
    </location>
</feature>
<dbReference type="EMBL" id="CP013695">
    <property type="protein sequence ID" value="ALU31221.1"/>
    <property type="molecule type" value="Genomic_DNA"/>
</dbReference>
<gene>
    <name evidence="2" type="ORF">ATY89_00015</name>
    <name evidence="3" type="ORF">ATZ20_03060</name>
</gene>
<feature type="transmembrane region" description="Helical" evidence="1">
    <location>
        <begin position="347"/>
        <end position="367"/>
    </location>
</feature>
<feature type="transmembrane region" description="Helical" evidence="1">
    <location>
        <begin position="164"/>
        <end position="190"/>
    </location>
</feature>
<dbReference type="EMBL" id="CP013694">
    <property type="protein sequence ID" value="ALU28513.1"/>
    <property type="molecule type" value="Genomic_DNA"/>
</dbReference>
<feature type="transmembrane region" description="Helical" evidence="1">
    <location>
        <begin position="196"/>
        <end position="215"/>
    </location>
</feature>
<protein>
    <submittedName>
        <fullName evidence="3">Uncharacterized protein</fullName>
    </submittedName>
</protein>
<keyword evidence="1" id="KW-0812">Transmembrane</keyword>
<dbReference type="OrthoDB" id="43974at2157"/>
<dbReference type="RefSeq" id="WP_015385593.1">
    <property type="nucleotide sequence ID" value="NZ_BHWZ01000003.1"/>
</dbReference>
<dbReference type="Proteomes" id="UP000065473">
    <property type="component" value="Chromosome"/>
</dbReference>
<feature type="transmembrane region" description="Helical" evidence="1">
    <location>
        <begin position="105"/>
        <end position="128"/>
    </location>
</feature>
<evidence type="ECO:0000256" key="1">
    <source>
        <dbReference type="SAM" id="Phobius"/>
    </source>
</evidence>
<feature type="transmembrane region" description="Helical" evidence="1">
    <location>
        <begin position="21"/>
        <end position="41"/>
    </location>
</feature>
<feature type="transmembrane region" description="Helical" evidence="1">
    <location>
        <begin position="281"/>
        <end position="301"/>
    </location>
</feature>
<feature type="transmembrane region" description="Helical" evidence="1">
    <location>
        <begin position="307"/>
        <end position="335"/>
    </location>
</feature>
<evidence type="ECO:0000313" key="3">
    <source>
        <dbReference type="EMBL" id="ALU31221.1"/>
    </source>
</evidence>
<keyword evidence="1" id="KW-1133">Transmembrane helix</keyword>
<feature type="transmembrane region" description="Helical" evidence="1">
    <location>
        <begin position="407"/>
        <end position="429"/>
    </location>
</feature>
<evidence type="ECO:0000313" key="2">
    <source>
        <dbReference type="EMBL" id="ALU28513.1"/>
    </source>
</evidence>
<accession>A0A0U3GLR7</accession>
<organism evidence="3 4">
    <name type="scientific">Sulfolobus acidocaldarius</name>
    <dbReference type="NCBI Taxonomy" id="2285"/>
    <lineage>
        <taxon>Archaea</taxon>
        <taxon>Thermoproteota</taxon>
        <taxon>Thermoprotei</taxon>
        <taxon>Sulfolobales</taxon>
        <taxon>Sulfolobaceae</taxon>
        <taxon>Sulfolobus</taxon>
    </lineage>
</organism>
<dbReference type="Proteomes" id="UP000060043">
    <property type="component" value="Chromosome"/>
</dbReference>
<reference evidence="4 5" key="1">
    <citation type="submission" date="2015-12" db="EMBL/GenBank/DDBJ databases">
        <title>A stable core within a dynamic pangenome in Sulfolobus acidocaldarius.</title>
        <authorList>
            <person name="Anderson R."/>
            <person name="Kouris A."/>
            <person name="Seward C."/>
            <person name="Campbell K."/>
            <person name="Whitaker R."/>
        </authorList>
    </citation>
    <scope>NUCLEOTIDE SEQUENCE [LARGE SCALE GENOMIC DNA]</scope>
    <source>
        <strain evidence="2 5">GG12-C01-09</strain>
        <strain evidence="3 4">NG05B_CO5_07</strain>
    </source>
</reference>
<dbReference type="GeneID" id="14551801"/>